<dbReference type="PANTHER" id="PTHR13774:SF32">
    <property type="entry name" value="ANTISENSE-ENHANCING SEQUENCE 1"/>
    <property type="match status" value="1"/>
</dbReference>
<organism evidence="1 2">
    <name type="scientific">Monosporascus cannonballus</name>
    <dbReference type="NCBI Taxonomy" id="155416"/>
    <lineage>
        <taxon>Eukaryota</taxon>
        <taxon>Fungi</taxon>
        <taxon>Dikarya</taxon>
        <taxon>Ascomycota</taxon>
        <taxon>Pezizomycotina</taxon>
        <taxon>Sordariomycetes</taxon>
        <taxon>Xylariomycetidae</taxon>
        <taxon>Xylariales</taxon>
        <taxon>Xylariales incertae sedis</taxon>
        <taxon>Monosporascus</taxon>
    </lineage>
</organism>
<proteinExistence type="predicted"/>
<dbReference type="SUPFAM" id="SSF54506">
    <property type="entry name" value="Diaminopimelate epimerase-like"/>
    <property type="match status" value="1"/>
</dbReference>
<dbReference type="Proteomes" id="UP000294003">
    <property type="component" value="Unassembled WGS sequence"/>
</dbReference>
<dbReference type="EMBL" id="QJNS01000170">
    <property type="protein sequence ID" value="RYO84161.1"/>
    <property type="molecule type" value="Genomic_DNA"/>
</dbReference>
<dbReference type="NCBIfam" id="TIGR00654">
    <property type="entry name" value="PhzF_family"/>
    <property type="match status" value="1"/>
</dbReference>
<evidence type="ECO:0000313" key="1">
    <source>
        <dbReference type="EMBL" id="RYO84161.1"/>
    </source>
</evidence>
<protein>
    <recommendedName>
        <fullName evidence="3">Phenazine biosynthesis protein</fullName>
    </recommendedName>
</protein>
<comment type="caution">
    <text evidence="1">The sequence shown here is derived from an EMBL/GenBank/DDBJ whole genome shotgun (WGS) entry which is preliminary data.</text>
</comment>
<dbReference type="InterPro" id="IPR003719">
    <property type="entry name" value="Phenazine_PhzF-like"/>
</dbReference>
<sequence>MELQFFTLDVFTDTRLEGNPLAVVSVPPTLKEKLSQETKQKIAKEFNLSETVFLHEGSNVDSTERCIDIFTIESELPFAGHPTIGTSVLVKYHLHPSVNTLVTKCGPIGLETGAGDYIRAKIPHDAHLHAKTLGDVVGPDHPGLSPHQVIQEAELRAPVFSIVKGMTFVLVGLPSIEALGKVQRTRLNFGELKEPLLDEGWRDTFMARYYYVDIDVKGDERRMRTRMVELDFEDPATGSAATALGSFLALTEEKRSRKFEITQGVEIGRRSIIRIETTIKEGSERGKANLHEVWLGGTAVVVMKGSLKLDE</sequence>
<evidence type="ECO:0008006" key="3">
    <source>
        <dbReference type="Google" id="ProtNLM"/>
    </source>
</evidence>
<name>A0ABY0H760_9PEZI</name>
<dbReference type="PANTHER" id="PTHR13774">
    <property type="entry name" value="PHENAZINE BIOSYNTHESIS PROTEIN"/>
    <property type="match status" value="1"/>
</dbReference>
<dbReference type="Pfam" id="PF02567">
    <property type="entry name" value="PhzC-PhzF"/>
    <property type="match status" value="1"/>
</dbReference>
<gene>
    <name evidence="1" type="ORF">DL762_005803</name>
</gene>
<dbReference type="PIRSF" id="PIRSF016184">
    <property type="entry name" value="PhzC_PhzF"/>
    <property type="match status" value="1"/>
</dbReference>
<evidence type="ECO:0000313" key="2">
    <source>
        <dbReference type="Proteomes" id="UP000294003"/>
    </source>
</evidence>
<reference evidence="1 2" key="1">
    <citation type="submission" date="2018-06" db="EMBL/GenBank/DDBJ databases">
        <title>Complete Genomes of Monosporascus.</title>
        <authorList>
            <person name="Robinson A.J."/>
            <person name="Natvig D.O."/>
        </authorList>
    </citation>
    <scope>NUCLEOTIDE SEQUENCE [LARGE SCALE GENOMIC DNA]</scope>
    <source>
        <strain evidence="1 2">CBS 609.92</strain>
    </source>
</reference>
<keyword evidence="2" id="KW-1185">Reference proteome</keyword>
<accession>A0ABY0H760</accession>
<dbReference type="Gene3D" id="3.10.310.10">
    <property type="entry name" value="Diaminopimelate Epimerase, Chain A, domain 1"/>
    <property type="match status" value="2"/>
</dbReference>